<dbReference type="Proteomes" id="UP000800200">
    <property type="component" value="Unassembled WGS sequence"/>
</dbReference>
<protein>
    <recommendedName>
        <fullName evidence="1">F-box domain-containing protein</fullName>
    </recommendedName>
</protein>
<evidence type="ECO:0000313" key="2">
    <source>
        <dbReference type="EMBL" id="KAF2190922.1"/>
    </source>
</evidence>
<name>A0A6A6EJ22_9PEZI</name>
<proteinExistence type="predicted"/>
<sequence length="313" mass="35976">MLLLDLPAELVRQVLHSLDPESFYMCLQTSKLFRAHAINSSSLLRDQLARVPGQRSIEIDTSTDADALVKVFSKRAAQHLLHGGSWLADLRVWRPTSRVDWKKCTIVPHSTLPWDYNQQNFYLTFIEVRSEDATIRIHFVEKNHTGEYRPRLQHVISSHCLPQYFPIAGEQFVRYEILKVAIYEPSIKDLEDSDELPFRQLAVLYRANLTTSICSSTLMKLIMFRLDADFGPRVVRTFDMTGSKAEEAVALAISSSCLPVILYRSYRHIDSPIARYRITTFRNEFDECTLGKHSFLKSRPTLCISPVHIFPAS</sequence>
<evidence type="ECO:0000259" key="1">
    <source>
        <dbReference type="PROSITE" id="PS50181"/>
    </source>
</evidence>
<dbReference type="InterPro" id="IPR036047">
    <property type="entry name" value="F-box-like_dom_sf"/>
</dbReference>
<dbReference type="EMBL" id="ML994617">
    <property type="protein sequence ID" value="KAF2190922.1"/>
    <property type="molecule type" value="Genomic_DNA"/>
</dbReference>
<dbReference type="AlphaFoldDB" id="A0A6A6EJ22"/>
<dbReference type="PROSITE" id="PS50181">
    <property type="entry name" value="FBOX"/>
    <property type="match status" value="1"/>
</dbReference>
<dbReference type="OrthoDB" id="6058203at2759"/>
<dbReference type="InterPro" id="IPR001810">
    <property type="entry name" value="F-box_dom"/>
</dbReference>
<accession>A0A6A6EJ22</accession>
<feature type="domain" description="F-box" evidence="1">
    <location>
        <begin position="1"/>
        <end position="47"/>
    </location>
</feature>
<keyword evidence="3" id="KW-1185">Reference proteome</keyword>
<dbReference type="SUPFAM" id="SSF81383">
    <property type="entry name" value="F-box domain"/>
    <property type="match status" value="1"/>
</dbReference>
<reference evidence="2" key="1">
    <citation type="journal article" date="2020" name="Stud. Mycol.">
        <title>101 Dothideomycetes genomes: a test case for predicting lifestyles and emergence of pathogens.</title>
        <authorList>
            <person name="Haridas S."/>
            <person name="Albert R."/>
            <person name="Binder M."/>
            <person name="Bloem J."/>
            <person name="Labutti K."/>
            <person name="Salamov A."/>
            <person name="Andreopoulos B."/>
            <person name="Baker S."/>
            <person name="Barry K."/>
            <person name="Bills G."/>
            <person name="Bluhm B."/>
            <person name="Cannon C."/>
            <person name="Castanera R."/>
            <person name="Culley D."/>
            <person name="Daum C."/>
            <person name="Ezra D."/>
            <person name="Gonzalez J."/>
            <person name="Henrissat B."/>
            <person name="Kuo A."/>
            <person name="Liang C."/>
            <person name="Lipzen A."/>
            <person name="Lutzoni F."/>
            <person name="Magnuson J."/>
            <person name="Mondo S."/>
            <person name="Nolan M."/>
            <person name="Ohm R."/>
            <person name="Pangilinan J."/>
            <person name="Park H.-J."/>
            <person name="Ramirez L."/>
            <person name="Alfaro M."/>
            <person name="Sun H."/>
            <person name="Tritt A."/>
            <person name="Yoshinaga Y."/>
            <person name="Zwiers L.-H."/>
            <person name="Turgeon B."/>
            <person name="Goodwin S."/>
            <person name="Spatafora J."/>
            <person name="Crous P."/>
            <person name="Grigoriev I."/>
        </authorList>
    </citation>
    <scope>NUCLEOTIDE SEQUENCE</scope>
    <source>
        <strain evidence="2">CBS 207.26</strain>
    </source>
</reference>
<organism evidence="2 3">
    <name type="scientific">Zopfia rhizophila CBS 207.26</name>
    <dbReference type="NCBI Taxonomy" id="1314779"/>
    <lineage>
        <taxon>Eukaryota</taxon>
        <taxon>Fungi</taxon>
        <taxon>Dikarya</taxon>
        <taxon>Ascomycota</taxon>
        <taxon>Pezizomycotina</taxon>
        <taxon>Dothideomycetes</taxon>
        <taxon>Dothideomycetes incertae sedis</taxon>
        <taxon>Zopfiaceae</taxon>
        <taxon>Zopfia</taxon>
    </lineage>
</organism>
<evidence type="ECO:0000313" key="3">
    <source>
        <dbReference type="Proteomes" id="UP000800200"/>
    </source>
</evidence>
<dbReference type="CDD" id="cd09917">
    <property type="entry name" value="F-box_SF"/>
    <property type="match status" value="1"/>
</dbReference>
<gene>
    <name evidence="2" type="ORF">K469DRAFT_719881</name>
</gene>